<dbReference type="EMBL" id="SMMG02000006">
    <property type="protein sequence ID" value="KAA3469470.1"/>
    <property type="molecule type" value="Genomic_DNA"/>
</dbReference>
<evidence type="ECO:0000313" key="1">
    <source>
        <dbReference type="EMBL" id="KAA3469470.1"/>
    </source>
</evidence>
<dbReference type="AlphaFoldDB" id="A0A5B6VJU2"/>
<accession>A0A5B6VJU2</accession>
<dbReference type="Proteomes" id="UP000325315">
    <property type="component" value="Unassembled WGS sequence"/>
</dbReference>
<keyword evidence="2" id="KW-1185">Reference proteome</keyword>
<sequence>MKSSNSRRWMAIEIDLEKAYDRVQWDFIDASLQAVGYVDGVPTSKSRLVWLPEEVIRHIVGIPPSHLSDGPDRLVPLFDMSLFH</sequence>
<name>A0A5B6VJU2_9ROSI</name>
<organism evidence="1 2">
    <name type="scientific">Gossypium australe</name>
    <dbReference type="NCBI Taxonomy" id="47621"/>
    <lineage>
        <taxon>Eukaryota</taxon>
        <taxon>Viridiplantae</taxon>
        <taxon>Streptophyta</taxon>
        <taxon>Embryophyta</taxon>
        <taxon>Tracheophyta</taxon>
        <taxon>Spermatophyta</taxon>
        <taxon>Magnoliopsida</taxon>
        <taxon>eudicotyledons</taxon>
        <taxon>Gunneridae</taxon>
        <taxon>Pentapetalae</taxon>
        <taxon>rosids</taxon>
        <taxon>malvids</taxon>
        <taxon>Malvales</taxon>
        <taxon>Malvaceae</taxon>
        <taxon>Malvoideae</taxon>
        <taxon>Gossypium</taxon>
    </lineage>
</organism>
<protein>
    <submittedName>
        <fullName evidence="1">Retrovirus-related Pol polyprotein LINE-1</fullName>
    </submittedName>
</protein>
<reference evidence="2" key="1">
    <citation type="journal article" date="2019" name="Plant Biotechnol. J.">
        <title>Genome sequencing of the Australian wild diploid species Gossypium australe highlights disease resistance and delayed gland morphogenesis.</title>
        <authorList>
            <person name="Cai Y."/>
            <person name="Cai X."/>
            <person name="Wang Q."/>
            <person name="Wang P."/>
            <person name="Zhang Y."/>
            <person name="Cai C."/>
            <person name="Xu Y."/>
            <person name="Wang K."/>
            <person name="Zhou Z."/>
            <person name="Wang C."/>
            <person name="Geng S."/>
            <person name="Li B."/>
            <person name="Dong Q."/>
            <person name="Hou Y."/>
            <person name="Wang H."/>
            <person name="Ai P."/>
            <person name="Liu Z."/>
            <person name="Yi F."/>
            <person name="Sun M."/>
            <person name="An G."/>
            <person name="Cheng J."/>
            <person name="Zhang Y."/>
            <person name="Shi Q."/>
            <person name="Xie Y."/>
            <person name="Shi X."/>
            <person name="Chang Y."/>
            <person name="Huang F."/>
            <person name="Chen Y."/>
            <person name="Hong S."/>
            <person name="Mi L."/>
            <person name="Sun Q."/>
            <person name="Zhang L."/>
            <person name="Zhou B."/>
            <person name="Peng R."/>
            <person name="Zhang X."/>
            <person name="Liu F."/>
        </authorList>
    </citation>
    <scope>NUCLEOTIDE SEQUENCE [LARGE SCALE GENOMIC DNA]</scope>
    <source>
        <strain evidence="2">cv. PA1801</strain>
    </source>
</reference>
<proteinExistence type="predicted"/>
<gene>
    <name evidence="1" type="ORF">EPI10_015256</name>
</gene>
<dbReference type="OrthoDB" id="1002092at2759"/>
<comment type="caution">
    <text evidence="1">The sequence shown here is derived from an EMBL/GenBank/DDBJ whole genome shotgun (WGS) entry which is preliminary data.</text>
</comment>
<evidence type="ECO:0000313" key="2">
    <source>
        <dbReference type="Proteomes" id="UP000325315"/>
    </source>
</evidence>